<reference evidence="1 2" key="1">
    <citation type="submission" date="2019-10" db="EMBL/GenBank/DDBJ databases">
        <title>Evaluation of single-gene subtyping targets for Pseudomonas.</title>
        <authorList>
            <person name="Reichler S.J."/>
            <person name="Orsi R.H."/>
            <person name="Wiedmann M."/>
            <person name="Martin N.H."/>
            <person name="Murphy S.I."/>
        </authorList>
    </citation>
    <scope>NUCLEOTIDE SEQUENCE [LARGE SCALE GENOMIC DNA]</scope>
    <source>
        <strain evidence="1 2">FSL R10-3257</strain>
    </source>
</reference>
<accession>A0A6A7Y9X7</accession>
<dbReference type="EMBL" id="WIWJ01000030">
    <property type="protein sequence ID" value="MQT48321.1"/>
    <property type="molecule type" value="Genomic_DNA"/>
</dbReference>
<dbReference type="Proteomes" id="UP000441404">
    <property type="component" value="Unassembled WGS sequence"/>
</dbReference>
<evidence type="ECO:0008006" key="3">
    <source>
        <dbReference type="Google" id="ProtNLM"/>
    </source>
</evidence>
<gene>
    <name evidence="1" type="ORF">GHO40_16570</name>
</gene>
<dbReference type="PROSITE" id="PS51257">
    <property type="entry name" value="PROKAR_LIPOPROTEIN"/>
    <property type="match status" value="1"/>
</dbReference>
<dbReference type="AlphaFoldDB" id="A0A6A7Y9X7"/>
<organism evidence="1 2">
    <name type="scientific">Pseudomonas helleri</name>
    <dbReference type="NCBI Taxonomy" id="1608996"/>
    <lineage>
        <taxon>Bacteria</taxon>
        <taxon>Pseudomonadati</taxon>
        <taxon>Pseudomonadota</taxon>
        <taxon>Gammaproteobacteria</taxon>
        <taxon>Pseudomonadales</taxon>
        <taxon>Pseudomonadaceae</taxon>
        <taxon>Pseudomonas</taxon>
    </lineage>
</organism>
<evidence type="ECO:0000313" key="1">
    <source>
        <dbReference type="EMBL" id="MQT48321.1"/>
    </source>
</evidence>
<dbReference type="RefSeq" id="WP_153427904.1">
    <property type="nucleotide sequence ID" value="NZ_WIWJ01000030.1"/>
</dbReference>
<sequence length="66" mass="7324">MKKIIGLAALTILVGCSANQPKQPELNDTQACMTYRSMMTAPMAPDAMQRLREACEQSRERPAEIL</sequence>
<evidence type="ECO:0000313" key="2">
    <source>
        <dbReference type="Proteomes" id="UP000441404"/>
    </source>
</evidence>
<proteinExistence type="predicted"/>
<protein>
    <recommendedName>
        <fullName evidence="3">Entry exclusion lipoprotein TrbK</fullName>
    </recommendedName>
</protein>
<comment type="caution">
    <text evidence="1">The sequence shown here is derived from an EMBL/GenBank/DDBJ whole genome shotgun (WGS) entry which is preliminary data.</text>
</comment>
<name>A0A6A7Y9X7_9PSED</name>